<keyword evidence="2" id="KW-1185">Reference proteome</keyword>
<accession>C4XPY6</accession>
<gene>
    <name evidence="1" type="ordered locus">DMR_41950</name>
</gene>
<dbReference type="HOGENOM" id="CLU_2989269_0_0_7"/>
<dbReference type="STRING" id="573370.DMR_41950"/>
<evidence type="ECO:0000313" key="1">
    <source>
        <dbReference type="EMBL" id="BAH77686.1"/>
    </source>
</evidence>
<dbReference type="KEGG" id="dma:DMR_41950"/>
<name>C4XPY6_SOLM1</name>
<proteinExistence type="predicted"/>
<dbReference type="EMBL" id="AP010904">
    <property type="protein sequence ID" value="BAH77686.1"/>
    <property type="molecule type" value="Genomic_DNA"/>
</dbReference>
<dbReference type="Proteomes" id="UP000009071">
    <property type="component" value="Chromosome"/>
</dbReference>
<sequence>MKQTQWPVRTSVCFSKAAYRKIRVLSKLKGVSISDMVRTAVKFYLENVNSIGEAGNE</sequence>
<protein>
    <recommendedName>
        <fullName evidence="3">Ribbon-helix-helix protein CopG domain-containing protein</fullName>
    </recommendedName>
</protein>
<organism evidence="1 2">
    <name type="scientific">Solidesulfovibrio magneticus (strain ATCC 700980 / DSM 13731 / RS-1)</name>
    <name type="common">Desulfovibrio magneticus</name>
    <dbReference type="NCBI Taxonomy" id="573370"/>
    <lineage>
        <taxon>Bacteria</taxon>
        <taxon>Pseudomonadati</taxon>
        <taxon>Thermodesulfobacteriota</taxon>
        <taxon>Desulfovibrionia</taxon>
        <taxon>Desulfovibrionales</taxon>
        <taxon>Desulfovibrionaceae</taxon>
        <taxon>Solidesulfovibrio</taxon>
    </lineage>
</organism>
<evidence type="ECO:0008006" key="3">
    <source>
        <dbReference type="Google" id="ProtNLM"/>
    </source>
</evidence>
<dbReference type="AlphaFoldDB" id="C4XPY6"/>
<evidence type="ECO:0000313" key="2">
    <source>
        <dbReference type="Proteomes" id="UP000009071"/>
    </source>
</evidence>
<reference evidence="1 2" key="1">
    <citation type="journal article" date="2009" name="Genome Res.">
        <title>Whole genome sequence of Desulfovibrio magneticus strain RS-1 revealed common gene clusters in magnetotactic bacteria.</title>
        <authorList>
            <person name="Nakazawa H."/>
            <person name="Arakaki A."/>
            <person name="Narita-Yamada S."/>
            <person name="Yashiro I."/>
            <person name="Jinno K."/>
            <person name="Aoki N."/>
            <person name="Tsuruyama A."/>
            <person name="Okamura Y."/>
            <person name="Tanikawa S."/>
            <person name="Fujita N."/>
            <person name="Takeyama H."/>
            <person name="Matsunaga T."/>
        </authorList>
    </citation>
    <scope>NUCLEOTIDE SEQUENCE [LARGE SCALE GENOMIC DNA]</scope>
    <source>
        <strain evidence="2">ATCC 700980 / DSM 13731 / RS-1</strain>
    </source>
</reference>